<organism evidence="2 3">
    <name type="scientific">Mycobacterium kansasii</name>
    <dbReference type="NCBI Taxonomy" id="1768"/>
    <lineage>
        <taxon>Bacteria</taxon>
        <taxon>Bacillati</taxon>
        <taxon>Actinomycetota</taxon>
        <taxon>Actinomycetes</taxon>
        <taxon>Mycobacteriales</taxon>
        <taxon>Mycobacteriaceae</taxon>
        <taxon>Mycobacterium</taxon>
    </lineage>
</organism>
<protein>
    <submittedName>
        <fullName evidence="2">Uncharacterized protein</fullName>
    </submittedName>
</protein>
<evidence type="ECO:0000313" key="2">
    <source>
        <dbReference type="EMBL" id="OOK78648.1"/>
    </source>
</evidence>
<feature type="region of interest" description="Disordered" evidence="1">
    <location>
        <begin position="32"/>
        <end position="67"/>
    </location>
</feature>
<dbReference type="AlphaFoldDB" id="A0A1V3XHR9"/>
<name>A0A1V3XHR9_MYCKA</name>
<sequence length="86" mass="9273">MVADFYTLALFDLDTGEYGTYTDYDMPPASMAPAPSPSCRLQRDTWTSNTAAAPAPSRGPPAMTPMDSCCPTPTGSVWWEPIRPVA</sequence>
<evidence type="ECO:0000256" key="1">
    <source>
        <dbReference type="SAM" id="MobiDB-lite"/>
    </source>
</evidence>
<dbReference type="EMBL" id="MVBM01000002">
    <property type="protein sequence ID" value="OOK78648.1"/>
    <property type="molecule type" value="Genomic_DNA"/>
</dbReference>
<proteinExistence type="predicted"/>
<comment type="caution">
    <text evidence="2">The sequence shown here is derived from an EMBL/GenBank/DDBJ whole genome shotgun (WGS) entry which is preliminary data.</text>
</comment>
<evidence type="ECO:0000313" key="3">
    <source>
        <dbReference type="Proteomes" id="UP000189229"/>
    </source>
</evidence>
<accession>A0A1V3XHR9</accession>
<gene>
    <name evidence="2" type="ORF">BZL30_1928</name>
</gene>
<reference evidence="2 3" key="1">
    <citation type="submission" date="2017-02" db="EMBL/GenBank/DDBJ databases">
        <title>Complete genome sequences of Mycobacterium kansasii strains isolated from rhesus macaques.</title>
        <authorList>
            <person name="Panda A."/>
            <person name="Nagaraj S."/>
            <person name="Zhao X."/>
            <person name="Tettelin H."/>
            <person name="Detolla L.J."/>
        </authorList>
    </citation>
    <scope>NUCLEOTIDE SEQUENCE [LARGE SCALE GENOMIC DNA]</scope>
    <source>
        <strain evidence="2 3">11-3813</strain>
    </source>
</reference>
<dbReference type="Proteomes" id="UP000189229">
    <property type="component" value="Unassembled WGS sequence"/>
</dbReference>